<dbReference type="InterPro" id="IPR013123">
    <property type="entry name" value="SpoU_subst-bd"/>
</dbReference>
<dbReference type="PANTHER" id="PTHR46429:SF1">
    <property type="entry name" value="23S RRNA (GUANOSINE-2'-O-)-METHYLTRANSFERASE RLMB"/>
    <property type="match status" value="1"/>
</dbReference>
<evidence type="ECO:0000256" key="1">
    <source>
        <dbReference type="ARBA" id="ARBA00022603"/>
    </source>
</evidence>
<feature type="region of interest" description="Disordered" evidence="3">
    <location>
        <begin position="1"/>
        <end position="93"/>
    </location>
</feature>
<dbReference type="GO" id="GO:0005829">
    <property type="term" value="C:cytosol"/>
    <property type="evidence" value="ECO:0007669"/>
    <property type="project" value="TreeGrafter"/>
</dbReference>
<sequence>MTRPDTPAGPSGTPASSEDTGAHTPARPRGKPQHGASGGGRDYKDAKNRGAKGGYRKGSGKPASQGAAHDGEGRRPFAKARPRPSRDGDAADGPVLLYGLHTIEAAFRNSDRRRHRLLATENAQRRLSERGITFDVPVETVNPRQLDHLVGRDAVHQGAVLEADPLPAFGPRDLAKARLVLALDQVTDPHNVGAILRSAVALAADAVVTTERHAPEEGSVLAKSASGALDMVRHVRVKNMARFVTEMREAGFQAIALDSEGTARLEETEMGGKVLLVLGSEGKGVRQGVREACNALARLDMPGAIASLNVSNAAVLSLYVTRVKMGL</sequence>
<accession>A0A285TS90</accession>
<organism evidence="5 6">
    <name type="scientific">Stappia indica</name>
    <dbReference type="NCBI Taxonomy" id="538381"/>
    <lineage>
        <taxon>Bacteria</taxon>
        <taxon>Pseudomonadati</taxon>
        <taxon>Pseudomonadota</taxon>
        <taxon>Alphaproteobacteria</taxon>
        <taxon>Hyphomicrobiales</taxon>
        <taxon>Stappiaceae</taxon>
        <taxon>Stappia</taxon>
    </lineage>
</organism>
<evidence type="ECO:0000259" key="4">
    <source>
        <dbReference type="SMART" id="SM00967"/>
    </source>
</evidence>
<feature type="domain" description="RNA 2-O ribose methyltransferase substrate binding" evidence="4">
    <location>
        <begin position="96"/>
        <end position="169"/>
    </location>
</feature>
<dbReference type="Pfam" id="PF00588">
    <property type="entry name" value="SpoU_methylase"/>
    <property type="match status" value="1"/>
</dbReference>
<evidence type="ECO:0000313" key="6">
    <source>
        <dbReference type="Proteomes" id="UP000219331"/>
    </source>
</evidence>
<dbReference type="SUPFAM" id="SSF75217">
    <property type="entry name" value="alpha/beta knot"/>
    <property type="match status" value="1"/>
</dbReference>
<dbReference type="InterPro" id="IPR001537">
    <property type="entry name" value="SpoU_MeTrfase"/>
</dbReference>
<dbReference type="OrthoDB" id="9785673at2"/>
<keyword evidence="1 5" id="KW-0489">Methyltransferase</keyword>
<proteinExistence type="predicted"/>
<name>A0A285TS90_9HYPH</name>
<dbReference type="InterPro" id="IPR029028">
    <property type="entry name" value="Alpha/beta_knot_MTases"/>
</dbReference>
<dbReference type="GO" id="GO:0003723">
    <property type="term" value="F:RNA binding"/>
    <property type="evidence" value="ECO:0007669"/>
    <property type="project" value="InterPro"/>
</dbReference>
<dbReference type="EMBL" id="OBML01000015">
    <property type="protein sequence ID" value="SOC25741.1"/>
    <property type="molecule type" value="Genomic_DNA"/>
</dbReference>
<dbReference type="RefSeq" id="WP_097176494.1">
    <property type="nucleotide sequence ID" value="NZ_OBML01000015.1"/>
</dbReference>
<dbReference type="GO" id="GO:0008173">
    <property type="term" value="F:RNA methyltransferase activity"/>
    <property type="evidence" value="ECO:0007669"/>
    <property type="project" value="InterPro"/>
</dbReference>
<dbReference type="InterPro" id="IPR029026">
    <property type="entry name" value="tRNA_m1G_MTases_N"/>
</dbReference>
<dbReference type="GO" id="GO:0032259">
    <property type="term" value="P:methylation"/>
    <property type="evidence" value="ECO:0007669"/>
    <property type="project" value="UniProtKB-KW"/>
</dbReference>
<reference evidence="5 6" key="1">
    <citation type="submission" date="2017-08" db="EMBL/GenBank/DDBJ databases">
        <authorList>
            <person name="de Groot N.N."/>
        </authorList>
    </citation>
    <scope>NUCLEOTIDE SEQUENCE [LARGE SCALE GENOMIC DNA]</scope>
    <source>
        <strain evidence="5 6">USBA 352</strain>
    </source>
</reference>
<dbReference type="CDD" id="cd18103">
    <property type="entry name" value="SpoU-like_RlmB"/>
    <property type="match status" value="1"/>
</dbReference>
<dbReference type="PANTHER" id="PTHR46429">
    <property type="entry name" value="23S RRNA (GUANOSINE-2'-O-)-METHYLTRANSFERASE RLMB"/>
    <property type="match status" value="1"/>
</dbReference>
<evidence type="ECO:0000256" key="3">
    <source>
        <dbReference type="SAM" id="MobiDB-lite"/>
    </source>
</evidence>
<dbReference type="AlphaFoldDB" id="A0A285TS90"/>
<dbReference type="SMART" id="SM00967">
    <property type="entry name" value="SpoU_sub_bind"/>
    <property type="match status" value="1"/>
</dbReference>
<gene>
    <name evidence="5" type="ORF">SAMN05421512_1154</name>
</gene>
<dbReference type="InterPro" id="IPR004441">
    <property type="entry name" value="rRNA_MeTrfase_TrmH"/>
</dbReference>
<dbReference type="Gene3D" id="3.40.1280.10">
    <property type="match status" value="1"/>
</dbReference>
<keyword evidence="2 5" id="KW-0808">Transferase</keyword>
<protein>
    <submittedName>
        <fullName evidence="5">23S rRNA (Guanosine2251-2'-O)-methyltransferase</fullName>
    </submittedName>
</protein>
<dbReference type="Pfam" id="PF08032">
    <property type="entry name" value="SpoU_sub_bind"/>
    <property type="match status" value="1"/>
</dbReference>
<keyword evidence="6" id="KW-1185">Reference proteome</keyword>
<dbReference type="SUPFAM" id="SSF55315">
    <property type="entry name" value="L30e-like"/>
    <property type="match status" value="1"/>
</dbReference>
<evidence type="ECO:0000256" key="2">
    <source>
        <dbReference type="ARBA" id="ARBA00022679"/>
    </source>
</evidence>
<dbReference type="Gene3D" id="3.30.1330.30">
    <property type="match status" value="1"/>
</dbReference>
<dbReference type="GO" id="GO:0006396">
    <property type="term" value="P:RNA processing"/>
    <property type="evidence" value="ECO:0007669"/>
    <property type="project" value="InterPro"/>
</dbReference>
<evidence type="ECO:0000313" key="5">
    <source>
        <dbReference type="EMBL" id="SOC25741.1"/>
    </source>
</evidence>
<dbReference type="Proteomes" id="UP000219331">
    <property type="component" value="Unassembled WGS sequence"/>
</dbReference>
<dbReference type="STRING" id="538381.GCA_001696535_00944"/>
<dbReference type="InterPro" id="IPR029064">
    <property type="entry name" value="Ribosomal_eL30-like_sf"/>
</dbReference>